<evidence type="ECO:0000256" key="1">
    <source>
        <dbReference type="ARBA" id="ARBA00004173"/>
    </source>
</evidence>
<dbReference type="GO" id="GO:0004322">
    <property type="term" value="F:ferroxidase activity"/>
    <property type="evidence" value="ECO:0007669"/>
    <property type="project" value="UniProtKB-EC"/>
</dbReference>
<name>A0AAV9VDY9_9PEZI</name>
<evidence type="ECO:0000256" key="11">
    <source>
        <dbReference type="ARBA" id="ARBA00023128"/>
    </source>
</evidence>
<keyword evidence="8" id="KW-0560">Oxidoreductase</keyword>
<evidence type="ECO:0000256" key="9">
    <source>
        <dbReference type="ARBA" id="ARBA00023004"/>
    </source>
</evidence>
<evidence type="ECO:0000256" key="10">
    <source>
        <dbReference type="ARBA" id="ARBA00023065"/>
    </source>
</evidence>
<dbReference type="GO" id="GO:0051537">
    <property type="term" value="F:2 iron, 2 sulfur cluster binding"/>
    <property type="evidence" value="ECO:0007669"/>
    <property type="project" value="TreeGrafter"/>
</dbReference>
<keyword evidence="14" id="KW-1185">Reference proteome</keyword>
<comment type="caution">
    <text evidence="13">The sequence shown here is derived from an EMBL/GenBank/DDBJ whole genome shotgun (WGS) entry which is preliminary data.</text>
</comment>
<dbReference type="EC" id="1.16.3.1" evidence="3"/>
<dbReference type="SMART" id="SM01219">
    <property type="entry name" value="Frataxin_Cyay"/>
    <property type="match status" value="1"/>
</dbReference>
<sequence length="203" mass="23114">MMQSTRALRQIFQWRPRTRPAISTSTCSRSIHTSPSPASQASLCPARRLQLQIGGNTVRRRCGHLGDRVVVQHPRRQLHATSRRLAATDYTGPDAQLSMEEYHQLADRTMNDLFDRLEALVEEKDGFDVEFHADVLELETPNGTYVFNKQPPNKQIWLSSPVSGPKRYSWKPELREWVYTNTGSTLRELLREEVGVEIGGAIS</sequence>
<keyword evidence="4" id="KW-0409">Iron storage</keyword>
<dbReference type="InterPro" id="IPR036524">
    <property type="entry name" value="Frataxin/CyaY_sf"/>
</dbReference>
<dbReference type="InterPro" id="IPR002908">
    <property type="entry name" value="Frataxin/CyaY"/>
</dbReference>
<dbReference type="GO" id="GO:0034986">
    <property type="term" value="F:iron chaperone activity"/>
    <property type="evidence" value="ECO:0007669"/>
    <property type="project" value="TreeGrafter"/>
</dbReference>
<dbReference type="NCBIfam" id="TIGR03422">
    <property type="entry name" value="mito_frataxin"/>
    <property type="match status" value="1"/>
</dbReference>
<keyword evidence="7" id="KW-0809">Transit peptide</keyword>
<dbReference type="EMBL" id="JAVHNQ010000001">
    <property type="protein sequence ID" value="KAK6359249.1"/>
    <property type="molecule type" value="Genomic_DNA"/>
</dbReference>
<dbReference type="InterPro" id="IPR017789">
    <property type="entry name" value="Frataxin"/>
</dbReference>
<keyword evidence="9" id="KW-0408">Iron</keyword>
<accession>A0AAV9VDY9</accession>
<comment type="subcellular location">
    <subcellularLocation>
        <location evidence="1">Mitochondrion</location>
    </subcellularLocation>
</comment>
<evidence type="ECO:0000256" key="2">
    <source>
        <dbReference type="ARBA" id="ARBA00008183"/>
    </source>
</evidence>
<dbReference type="SUPFAM" id="SSF55387">
    <property type="entry name" value="Frataxin/Nqo15-like"/>
    <property type="match status" value="1"/>
</dbReference>
<evidence type="ECO:0000313" key="13">
    <source>
        <dbReference type="EMBL" id="KAK6359249.1"/>
    </source>
</evidence>
<dbReference type="PRINTS" id="PR00904">
    <property type="entry name" value="FRATAXIN"/>
</dbReference>
<dbReference type="PANTHER" id="PTHR16821:SF2">
    <property type="entry name" value="FRATAXIN, MITOCHONDRIAL"/>
    <property type="match status" value="1"/>
</dbReference>
<proteinExistence type="inferred from homology"/>
<keyword evidence="6" id="KW-0410">Iron transport</keyword>
<dbReference type="PANTHER" id="PTHR16821">
    <property type="entry name" value="FRATAXIN"/>
    <property type="match status" value="1"/>
</dbReference>
<dbReference type="PROSITE" id="PS50810">
    <property type="entry name" value="FRATAXIN_2"/>
    <property type="match status" value="1"/>
</dbReference>
<dbReference type="Pfam" id="PF01491">
    <property type="entry name" value="Frataxin_Cyay"/>
    <property type="match status" value="1"/>
</dbReference>
<evidence type="ECO:0000256" key="12">
    <source>
        <dbReference type="ARBA" id="ARBA00047990"/>
    </source>
</evidence>
<evidence type="ECO:0000256" key="5">
    <source>
        <dbReference type="ARBA" id="ARBA00022448"/>
    </source>
</evidence>
<evidence type="ECO:0000313" key="14">
    <source>
        <dbReference type="Proteomes" id="UP001375240"/>
    </source>
</evidence>
<evidence type="ECO:0000256" key="7">
    <source>
        <dbReference type="ARBA" id="ARBA00022946"/>
    </source>
</evidence>
<evidence type="ECO:0000256" key="6">
    <source>
        <dbReference type="ARBA" id="ARBA00022496"/>
    </source>
</evidence>
<dbReference type="Proteomes" id="UP001375240">
    <property type="component" value="Unassembled WGS sequence"/>
</dbReference>
<keyword evidence="11" id="KW-0496">Mitochondrion</keyword>
<dbReference type="Gene3D" id="3.30.920.10">
    <property type="entry name" value="Frataxin/CyaY"/>
    <property type="match status" value="1"/>
</dbReference>
<dbReference type="NCBIfam" id="TIGR03421">
    <property type="entry name" value="FeS_CyaY"/>
    <property type="match status" value="1"/>
</dbReference>
<comment type="similarity">
    <text evidence="2">Belongs to the frataxin family.</text>
</comment>
<dbReference type="PROSITE" id="PS01344">
    <property type="entry name" value="FRATAXIN_1"/>
    <property type="match status" value="1"/>
</dbReference>
<protein>
    <recommendedName>
        <fullName evidence="3">ferroxidase</fullName>
        <ecNumber evidence="3">1.16.3.1</ecNumber>
    </recommendedName>
</protein>
<dbReference type="GO" id="GO:0006826">
    <property type="term" value="P:iron ion transport"/>
    <property type="evidence" value="ECO:0007669"/>
    <property type="project" value="UniProtKB-KW"/>
</dbReference>
<evidence type="ECO:0000256" key="4">
    <source>
        <dbReference type="ARBA" id="ARBA00022434"/>
    </source>
</evidence>
<evidence type="ECO:0000256" key="3">
    <source>
        <dbReference type="ARBA" id="ARBA00013107"/>
    </source>
</evidence>
<evidence type="ECO:0000256" key="8">
    <source>
        <dbReference type="ARBA" id="ARBA00023002"/>
    </source>
</evidence>
<dbReference type="GO" id="GO:0005739">
    <property type="term" value="C:mitochondrion"/>
    <property type="evidence" value="ECO:0007669"/>
    <property type="project" value="UniProtKB-SubCell"/>
</dbReference>
<reference evidence="13 14" key="1">
    <citation type="submission" date="2019-10" db="EMBL/GenBank/DDBJ databases">
        <authorList>
            <person name="Palmer J.M."/>
        </authorList>
    </citation>
    <scope>NUCLEOTIDE SEQUENCE [LARGE SCALE GENOMIC DNA]</scope>
    <source>
        <strain evidence="13 14">TWF696</strain>
    </source>
</reference>
<dbReference type="GO" id="GO:0008198">
    <property type="term" value="F:ferrous iron binding"/>
    <property type="evidence" value="ECO:0007669"/>
    <property type="project" value="TreeGrafter"/>
</dbReference>
<organism evidence="13 14">
    <name type="scientific">Orbilia brochopaga</name>
    <dbReference type="NCBI Taxonomy" id="3140254"/>
    <lineage>
        <taxon>Eukaryota</taxon>
        <taxon>Fungi</taxon>
        <taxon>Dikarya</taxon>
        <taxon>Ascomycota</taxon>
        <taxon>Pezizomycotina</taxon>
        <taxon>Orbiliomycetes</taxon>
        <taxon>Orbiliales</taxon>
        <taxon>Orbiliaceae</taxon>
        <taxon>Orbilia</taxon>
    </lineage>
</organism>
<gene>
    <name evidence="13" type="primary">FRR4</name>
    <name evidence="13" type="ORF">TWF696_000412</name>
</gene>
<keyword evidence="5" id="KW-0813">Transport</keyword>
<dbReference type="GO" id="GO:0008199">
    <property type="term" value="F:ferric iron binding"/>
    <property type="evidence" value="ECO:0007669"/>
    <property type="project" value="InterPro"/>
</dbReference>
<dbReference type="GO" id="GO:0006879">
    <property type="term" value="P:intracellular iron ion homeostasis"/>
    <property type="evidence" value="ECO:0007669"/>
    <property type="project" value="UniProtKB-KW"/>
</dbReference>
<dbReference type="AlphaFoldDB" id="A0AAV9VDY9"/>
<keyword evidence="10" id="KW-0406">Ion transport</keyword>
<dbReference type="InterPro" id="IPR020895">
    <property type="entry name" value="Frataxin_CS"/>
</dbReference>
<comment type="catalytic activity">
    <reaction evidence="12">
        <text>4 Fe(2+) + O2 + 4 H(+) = 4 Fe(3+) + 2 H2O</text>
        <dbReference type="Rhea" id="RHEA:11148"/>
        <dbReference type="ChEBI" id="CHEBI:15377"/>
        <dbReference type="ChEBI" id="CHEBI:15378"/>
        <dbReference type="ChEBI" id="CHEBI:15379"/>
        <dbReference type="ChEBI" id="CHEBI:29033"/>
        <dbReference type="ChEBI" id="CHEBI:29034"/>
        <dbReference type="EC" id="1.16.3.1"/>
    </reaction>
</comment>
<dbReference type="GO" id="GO:0016226">
    <property type="term" value="P:iron-sulfur cluster assembly"/>
    <property type="evidence" value="ECO:0007669"/>
    <property type="project" value="InterPro"/>
</dbReference>